<evidence type="ECO:0008006" key="4">
    <source>
        <dbReference type="Google" id="ProtNLM"/>
    </source>
</evidence>
<evidence type="ECO:0000256" key="1">
    <source>
        <dbReference type="SAM" id="MobiDB-lite"/>
    </source>
</evidence>
<reference evidence="2 3" key="1">
    <citation type="journal article" date="2023" name="Life. Sci Alliance">
        <title>Evolutionary insights into 3D genome organization and epigenetic landscape of Vigna mungo.</title>
        <authorList>
            <person name="Junaid A."/>
            <person name="Singh B."/>
            <person name="Bhatia S."/>
        </authorList>
    </citation>
    <scope>NUCLEOTIDE SEQUENCE [LARGE SCALE GENOMIC DNA]</scope>
    <source>
        <strain evidence="2">Urdbean</strain>
    </source>
</reference>
<feature type="region of interest" description="Disordered" evidence="1">
    <location>
        <begin position="56"/>
        <end position="131"/>
    </location>
</feature>
<evidence type="ECO:0000313" key="2">
    <source>
        <dbReference type="EMBL" id="WVY90220.1"/>
    </source>
</evidence>
<name>A0AAQ3RFY1_VIGMU</name>
<dbReference type="AlphaFoldDB" id="A0AAQ3RFY1"/>
<dbReference type="InterPro" id="IPR053057">
    <property type="entry name" value="XLG_GTP-binding"/>
</dbReference>
<keyword evidence="3" id="KW-1185">Reference proteome</keyword>
<evidence type="ECO:0000313" key="3">
    <source>
        <dbReference type="Proteomes" id="UP001374535"/>
    </source>
</evidence>
<protein>
    <recommendedName>
        <fullName evidence="4">Extra-large guanine nucleotide-binding protein 3-like</fullName>
    </recommendedName>
</protein>
<dbReference type="EMBL" id="CP144690">
    <property type="protein sequence ID" value="WVY90220.1"/>
    <property type="molecule type" value="Genomic_DNA"/>
</dbReference>
<gene>
    <name evidence="2" type="ORF">V8G54_035734</name>
</gene>
<sequence length="299" mass="33357">MYPHLILSSTYNSIMDDHTNSKDMQEKPILVSLEDLYQGIPDESVNLTFQHLAQVNTSEKRKPTTTLTPSRSLTKLPSLDFTKGLQGSGHHHDQHHVQDFGHGESSPWGHPGHFNHHSHGGSQRSPQCMVGGDDRSKCGLSFDGISVASGRGTRRPRPGIPHSNICATCNSYIYIFRTRCLVCGRVYCRQCVEIGMGEMVEGRKCIECLGLRFSHRYIERAGRVGCCSWRYPKTLKQVELKCAEKGPRKSGRYGHGGMAHSRSRSPVSPRRNHGVASNEHSFINSSSFSPFSPHYSLPL</sequence>
<dbReference type="PANTHER" id="PTHR36486:SF2">
    <property type="entry name" value="OS01G0977800 PROTEIN"/>
    <property type="match status" value="1"/>
</dbReference>
<dbReference type="PANTHER" id="PTHR36486">
    <property type="entry name" value="OS01G0977800 PROTEIN"/>
    <property type="match status" value="1"/>
</dbReference>
<dbReference type="Proteomes" id="UP001374535">
    <property type="component" value="Chromosome 11"/>
</dbReference>
<organism evidence="2 3">
    <name type="scientific">Vigna mungo</name>
    <name type="common">Black gram</name>
    <name type="synonym">Phaseolus mungo</name>
    <dbReference type="NCBI Taxonomy" id="3915"/>
    <lineage>
        <taxon>Eukaryota</taxon>
        <taxon>Viridiplantae</taxon>
        <taxon>Streptophyta</taxon>
        <taxon>Embryophyta</taxon>
        <taxon>Tracheophyta</taxon>
        <taxon>Spermatophyta</taxon>
        <taxon>Magnoliopsida</taxon>
        <taxon>eudicotyledons</taxon>
        <taxon>Gunneridae</taxon>
        <taxon>Pentapetalae</taxon>
        <taxon>rosids</taxon>
        <taxon>fabids</taxon>
        <taxon>Fabales</taxon>
        <taxon>Fabaceae</taxon>
        <taxon>Papilionoideae</taxon>
        <taxon>50 kb inversion clade</taxon>
        <taxon>NPAAA clade</taxon>
        <taxon>indigoferoid/millettioid clade</taxon>
        <taxon>Phaseoleae</taxon>
        <taxon>Vigna</taxon>
    </lineage>
</organism>
<proteinExistence type="predicted"/>
<feature type="compositionally biased region" description="Low complexity" evidence="1">
    <location>
        <begin position="64"/>
        <end position="79"/>
    </location>
</feature>
<accession>A0AAQ3RFY1</accession>
<feature type="region of interest" description="Disordered" evidence="1">
    <location>
        <begin position="247"/>
        <end position="277"/>
    </location>
</feature>